<organism evidence="1 2">
    <name type="scientific">Gigaspora margarita</name>
    <dbReference type="NCBI Taxonomy" id="4874"/>
    <lineage>
        <taxon>Eukaryota</taxon>
        <taxon>Fungi</taxon>
        <taxon>Fungi incertae sedis</taxon>
        <taxon>Mucoromycota</taxon>
        <taxon>Glomeromycotina</taxon>
        <taxon>Glomeromycetes</taxon>
        <taxon>Diversisporales</taxon>
        <taxon>Gigasporaceae</taxon>
        <taxon>Gigaspora</taxon>
    </lineage>
</organism>
<dbReference type="EMBL" id="CAJVQB010002214">
    <property type="protein sequence ID" value="CAG8566537.1"/>
    <property type="molecule type" value="Genomic_DNA"/>
</dbReference>
<proteinExistence type="predicted"/>
<name>A0ABN7UD38_GIGMA</name>
<gene>
    <name evidence="1" type="ORF">GMARGA_LOCUS5276</name>
</gene>
<keyword evidence="2" id="KW-1185">Reference proteome</keyword>
<reference evidence="1 2" key="1">
    <citation type="submission" date="2021-06" db="EMBL/GenBank/DDBJ databases">
        <authorList>
            <person name="Kallberg Y."/>
            <person name="Tangrot J."/>
            <person name="Rosling A."/>
        </authorList>
    </citation>
    <scope>NUCLEOTIDE SEQUENCE [LARGE SCALE GENOMIC DNA]</scope>
    <source>
        <strain evidence="1 2">120-4 pot B 10/14</strain>
    </source>
</reference>
<protein>
    <submittedName>
        <fullName evidence="1">19105_t:CDS:1</fullName>
    </submittedName>
</protein>
<evidence type="ECO:0000313" key="1">
    <source>
        <dbReference type="EMBL" id="CAG8566537.1"/>
    </source>
</evidence>
<evidence type="ECO:0000313" key="2">
    <source>
        <dbReference type="Proteomes" id="UP000789901"/>
    </source>
</evidence>
<accession>A0ABN7UD38</accession>
<dbReference type="Proteomes" id="UP000789901">
    <property type="component" value="Unassembled WGS sequence"/>
</dbReference>
<comment type="caution">
    <text evidence="1">The sequence shown here is derived from an EMBL/GenBank/DDBJ whole genome shotgun (WGS) entry which is preliminary data.</text>
</comment>
<sequence length="162" mass="19039">MSNWPLPNPDIQCLLCTLPTKSTGHPIAIMSSHVKKSSKIYLNVRTYLLNAYQFQQQKNVMNPTQSDNNVTQFPIDIYEFNQLLLEVVSLQQVQNKEQYLKDIAYEIKSYLDKAIISILKDNIFWHHLRIIVHILETYLLIPIILESHQATYTNTVYFWARI</sequence>